<dbReference type="EMBL" id="AUSU01001608">
    <property type="protein sequence ID" value="EPS70632.1"/>
    <property type="molecule type" value="Genomic_DNA"/>
</dbReference>
<dbReference type="InterPro" id="IPR056327">
    <property type="entry name" value="ARMC9_CTLH-like_dom"/>
</dbReference>
<evidence type="ECO:0000256" key="2">
    <source>
        <dbReference type="SAM" id="Coils"/>
    </source>
</evidence>
<evidence type="ECO:0000313" key="5">
    <source>
        <dbReference type="EMBL" id="EPS70632.1"/>
    </source>
</evidence>
<evidence type="ECO:0000313" key="6">
    <source>
        <dbReference type="Proteomes" id="UP000015453"/>
    </source>
</evidence>
<keyword evidence="6" id="KW-1185">Reference proteome</keyword>
<comment type="caution">
    <text evidence="5">The sequence shown here is derived from an EMBL/GenBank/DDBJ whole genome shotgun (WGS) entry which is preliminary data.</text>
</comment>
<dbReference type="Pfam" id="PF23138">
    <property type="entry name" value="CTLH_Armc9"/>
    <property type="match status" value="1"/>
</dbReference>
<keyword evidence="2" id="KW-0175">Coiled coil</keyword>
<dbReference type="InterPro" id="IPR001680">
    <property type="entry name" value="WD40_rpt"/>
</dbReference>
<feature type="coiled-coil region" evidence="2">
    <location>
        <begin position="184"/>
        <end position="218"/>
    </location>
</feature>
<keyword evidence="1" id="KW-0853">WD repeat</keyword>
<dbReference type="InterPro" id="IPR006594">
    <property type="entry name" value="LisH"/>
</dbReference>
<accession>S8EDK3</accession>
<dbReference type="PANTHER" id="PTHR47198:SF1">
    <property type="entry name" value="WD REPEAT-CONTAINING PROTEIN 91-LIKE ISOFORM X1"/>
    <property type="match status" value="1"/>
</dbReference>
<protein>
    <recommendedName>
        <fullName evidence="4">ARMC9 CTLH-like domain-containing protein</fullName>
    </recommendedName>
</protein>
<dbReference type="AlphaFoldDB" id="S8EDK3"/>
<name>S8EDK3_9LAMI</name>
<dbReference type="Pfam" id="PF00400">
    <property type="entry name" value="WD40"/>
    <property type="match status" value="1"/>
</dbReference>
<dbReference type="PANTHER" id="PTHR47198">
    <property type="entry name" value="OS05G0299300 PROTEIN"/>
    <property type="match status" value="1"/>
</dbReference>
<dbReference type="SMART" id="SM00320">
    <property type="entry name" value="WD40"/>
    <property type="match status" value="2"/>
</dbReference>
<dbReference type="SUPFAM" id="SSF50978">
    <property type="entry name" value="WD40 repeat-like"/>
    <property type="match status" value="1"/>
</dbReference>
<evidence type="ECO:0000256" key="1">
    <source>
        <dbReference type="PROSITE-ProRule" id="PRU00221"/>
    </source>
</evidence>
<feature type="region of interest" description="Disordered" evidence="3">
    <location>
        <begin position="236"/>
        <end position="259"/>
    </location>
</feature>
<dbReference type="Gene3D" id="2.130.10.10">
    <property type="entry name" value="YVTN repeat-like/Quinoprotein amine dehydrogenase"/>
    <property type="match status" value="1"/>
</dbReference>
<reference evidence="5 6" key="1">
    <citation type="journal article" date="2013" name="BMC Genomics">
        <title>The miniature genome of a carnivorous plant Genlisea aurea contains a low number of genes and short non-coding sequences.</title>
        <authorList>
            <person name="Leushkin E.V."/>
            <person name="Sutormin R.A."/>
            <person name="Nabieva E.R."/>
            <person name="Penin A.A."/>
            <person name="Kondrashov A.S."/>
            <person name="Logacheva M.D."/>
        </authorList>
    </citation>
    <scope>NUCLEOTIDE SEQUENCE [LARGE SCALE GENOMIC DNA]</scope>
</reference>
<dbReference type="InterPro" id="IPR015943">
    <property type="entry name" value="WD40/YVTN_repeat-like_dom_sf"/>
</dbReference>
<dbReference type="PROSITE" id="PS50294">
    <property type="entry name" value="WD_REPEATS_REGION"/>
    <property type="match status" value="1"/>
</dbReference>
<dbReference type="InterPro" id="IPR036322">
    <property type="entry name" value="WD40_repeat_dom_sf"/>
</dbReference>
<gene>
    <name evidence="5" type="ORF">M569_04127</name>
</gene>
<feature type="repeat" description="WD" evidence="1">
    <location>
        <begin position="310"/>
        <end position="341"/>
    </location>
</feature>
<sequence>MEEMKFAEEVVREFLVFRGFSNTLQAFEKELATDLGKGFQVDRILDLIFSVYVPNFEAEKLVDLLVFFKNCFSYYDSDFFAVISKFEQSILRYYVVNALKCGRKDKVLEFFGAFGNDLLRRDDSWGSWFAIPYLRHPHLDPQFRMHFSEEWFRTLHLSLRNFFSEVLNGTHILSYIRTPALLKISFEREAVSQLKKEIKQLNLKLSQAQKLLQKKESLSVMKSGAEVVTLSPGMSSEACLRSPKQPAGRELNEDSNNISGDESCVSNAGRINIQEERSSCSRQVSVHGFATIQPSEEDYIEVEPVSQDSFLGHTGPITCGRFSASGDNIASASTDGTVRIWTHDSSVSATRNATIYCGAEVSSLEWECKSDRLLLIGTSDGSIKAWNADAKRVVCDLHSMNGYPSILDIKCSPVEPIFVSAAASKRKGEDYFSNLGSALLTVWNMRIWKAVVCPP</sequence>
<dbReference type="OrthoDB" id="538223at2759"/>
<dbReference type="PROSITE" id="PS50082">
    <property type="entry name" value="WD_REPEATS_2"/>
    <property type="match status" value="1"/>
</dbReference>
<evidence type="ECO:0000256" key="3">
    <source>
        <dbReference type="SAM" id="MobiDB-lite"/>
    </source>
</evidence>
<proteinExistence type="predicted"/>
<organism evidence="5 6">
    <name type="scientific">Genlisea aurea</name>
    <dbReference type="NCBI Taxonomy" id="192259"/>
    <lineage>
        <taxon>Eukaryota</taxon>
        <taxon>Viridiplantae</taxon>
        <taxon>Streptophyta</taxon>
        <taxon>Embryophyta</taxon>
        <taxon>Tracheophyta</taxon>
        <taxon>Spermatophyta</taxon>
        <taxon>Magnoliopsida</taxon>
        <taxon>eudicotyledons</taxon>
        <taxon>Gunneridae</taxon>
        <taxon>Pentapetalae</taxon>
        <taxon>asterids</taxon>
        <taxon>lamiids</taxon>
        <taxon>Lamiales</taxon>
        <taxon>Lentibulariaceae</taxon>
        <taxon>Genlisea</taxon>
    </lineage>
</organism>
<feature type="non-terminal residue" evidence="5">
    <location>
        <position position="455"/>
    </location>
</feature>
<feature type="domain" description="ARMC9 CTLH-like" evidence="4">
    <location>
        <begin position="54"/>
        <end position="167"/>
    </location>
</feature>
<evidence type="ECO:0000259" key="4">
    <source>
        <dbReference type="Pfam" id="PF23138"/>
    </source>
</evidence>
<dbReference type="Proteomes" id="UP000015453">
    <property type="component" value="Unassembled WGS sequence"/>
</dbReference>
<dbReference type="PROSITE" id="PS50896">
    <property type="entry name" value="LISH"/>
    <property type="match status" value="1"/>
</dbReference>